<keyword evidence="1" id="KW-0732">Signal</keyword>
<dbReference type="EMBL" id="JAMFTQ010000020">
    <property type="protein sequence ID" value="MCP1388640.1"/>
    <property type="molecule type" value="Genomic_DNA"/>
</dbReference>
<evidence type="ECO:0000313" key="2">
    <source>
        <dbReference type="EMBL" id="MCP1388640.1"/>
    </source>
</evidence>
<sequence>MTSKKALAAPLAVALVLSTGTVPAVDAAESQNRINEVVSSADAAVDRADLVNSSGADLDGSIWTAVDNFEARAGTSDTVTGSSADLNQECTAALTGWGVTAAVLIPVALLAQMGNPTVLTVFGVSRYVLQQATAVLQLRLGAFSEDLANQVGHLGALSSQNAPILAGLALSTLAVATTASACG</sequence>
<evidence type="ECO:0008006" key="4">
    <source>
        <dbReference type="Google" id="ProtNLM"/>
    </source>
</evidence>
<feature type="signal peptide" evidence="1">
    <location>
        <begin position="1"/>
        <end position="24"/>
    </location>
</feature>
<accession>A0ABT1G4Q1</accession>
<reference evidence="2" key="1">
    <citation type="submission" date="2022-05" db="EMBL/GenBank/DDBJ databases">
        <title>Corynebacterium sp. TA-R-1 sp. nov., isolated from human feces.</title>
        <authorList>
            <person name="Shamsuzzaman M."/>
            <person name="Dahal R.H."/>
        </authorList>
    </citation>
    <scope>NUCLEOTIDE SEQUENCE</scope>
    <source>
        <strain evidence="2">TA-R-1</strain>
    </source>
</reference>
<keyword evidence="3" id="KW-1185">Reference proteome</keyword>
<comment type="caution">
    <text evidence="2">The sequence shown here is derived from an EMBL/GenBank/DDBJ whole genome shotgun (WGS) entry which is preliminary data.</text>
</comment>
<evidence type="ECO:0000313" key="3">
    <source>
        <dbReference type="Proteomes" id="UP001204000"/>
    </source>
</evidence>
<evidence type="ECO:0000256" key="1">
    <source>
        <dbReference type="SAM" id="SignalP"/>
    </source>
</evidence>
<feature type="chain" id="PRO_5045287441" description="Secreted protein" evidence="1">
    <location>
        <begin position="25"/>
        <end position="183"/>
    </location>
</feature>
<name>A0ABT1G4Q1_9CORY</name>
<proteinExistence type="predicted"/>
<organism evidence="2 3">
    <name type="scientific">Corynebacterium stercoris</name>
    <dbReference type="NCBI Taxonomy" id="2943490"/>
    <lineage>
        <taxon>Bacteria</taxon>
        <taxon>Bacillati</taxon>
        <taxon>Actinomycetota</taxon>
        <taxon>Actinomycetes</taxon>
        <taxon>Mycobacteriales</taxon>
        <taxon>Corynebacteriaceae</taxon>
        <taxon>Corynebacterium</taxon>
    </lineage>
</organism>
<gene>
    <name evidence="2" type="ORF">M5J20_10690</name>
</gene>
<dbReference type="Proteomes" id="UP001204000">
    <property type="component" value="Unassembled WGS sequence"/>
</dbReference>
<dbReference type="RefSeq" id="WP_253579435.1">
    <property type="nucleotide sequence ID" value="NZ_JAMFTQ010000020.1"/>
</dbReference>
<protein>
    <recommendedName>
        <fullName evidence="4">Secreted protein</fullName>
    </recommendedName>
</protein>